<reference evidence="3" key="1">
    <citation type="submission" date="2025-08" db="UniProtKB">
        <authorList>
            <consortium name="RefSeq"/>
        </authorList>
    </citation>
    <scope>IDENTIFICATION</scope>
    <source>
        <tissue evidence="3">Ear skin</tissue>
    </source>
</reference>
<proteinExistence type="predicted"/>
<dbReference type="CTD" id="6835"/>
<dbReference type="GeneID" id="106728667"/>
<dbReference type="PANTHER" id="PTHR34348:SF1">
    <property type="entry name" value="SURFEIT LOCUS PROTEIN 2"/>
    <property type="match status" value="1"/>
</dbReference>
<evidence type="ECO:0000256" key="1">
    <source>
        <dbReference type="SAM" id="MobiDB-lite"/>
    </source>
</evidence>
<dbReference type="Proteomes" id="UP000694856">
    <property type="component" value="Chromosome 4"/>
</dbReference>
<feature type="compositionally biased region" description="Basic and acidic residues" evidence="1">
    <location>
        <begin position="179"/>
        <end position="193"/>
    </location>
</feature>
<feature type="region of interest" description="Disordered" evidence="1">
    <location>
        <begin position="134"/>
        <end position="258"/>
    </location>
</feature>
<feature type="compositionally biased region" description="Basic and acidic residues" evidence="1">
    <location>
        <begin position="210"/>
        <end position="219"/>
    </location>
</feature>
<sequence length="258" mass="29799">MSEPPPDVRAFLREHPSLRLEPGARKVRCALTGHELPCRLSELQVYTRGKKYRRLVRASPAFDYAEFEPHVVPSTKNPHQLFCKLTLRHINKSPEHVLRHTQGRRYQRALQKYEECQKQGVEYVPACLLHKRRRKEDQLDGDGPSRPREAFWEPTSSDDGAAPSDSDDSMTDLYPPELFTKKDLAGTEHRNSTDDFLTDDEDEKPRRLREKGPGDRAEGEVDWELVLKRGKKQSGSVKKKFKSRHRKPKSISSFKQSG</sequence>
<evidence type="ECO:0000313" key="2">
    <source>
        <dbReference type="Proteomes" id="UP000694856"/>
    </source>
</evidence>
<feature type="compositionally biased region" description="Basic and acidic residues" evidence="1">
    <location>
        <begin position="135"/>
        <end position="151"/>
    </location>
</feature>
<gene>
    <name evidence="3" type="primary">SURF2</name>
</gene>
<accession>A0A8B8SXU1</accession>
<dbReference type="Pfam" id="PF05477">
    <property type="entry name" value="SURF2"/>
    <property type="match status" value="1"/>
</dbReference>
<feature type="compositionally biased region" description="Basic residues" evidence="1">
    <location>
        <begin position="228"/>
        <end position="249"/>
    </location>
</feature>
<dbReference type="InterPro" id="IPR008833">
    <property type="entry name" value="Surf2"/>
</dbReference>
<protein>
    <submittedName>
        <fullName evidence="3">Surfeit locus protein 2 isoform X1</fullName>
    </submittedName>
</protein>
<keyword evidence="2" id="KW-1185">Reference proteome</keyword>
<dbReference type="KEGG" id="cfr:106728667"/>
<name>A0A8B8SXU1_CAMFR</name>
<dbReference type="PANTHER" id="PTHR34348">
    <property type="entry name" value="SURFEIT LOCUS PROTEIN 2"/>
    <property type="match status" value="1"/>
</dbReference>
<dbReference type="RefSeq" id="XP_032334733.1">
    <property type="nucleotide sequence ID" value="XM_032478842.1"/>
</dbReference>
<organism evidence="2 3">
    <name type="scientific">Camelus ferus</name>
    <name type="common">Wild bactrian camel</name>
    <name type="synonym">Camelus bactrianus ferus</name>
    <dbReference type="NCBI Taxonomy" id="419612"/>
    <lineage>
        <taxon>Eukaryota</taxon>
        <taxon>Metazoa</taxon>
        <taxon>Chordata</taxon>
        <taxon>Craniata</taxon>
        <taxon>Vertebrata</taxon>
        <taxon>Euteleostomi</taxon>
        <taxon>Mammalia</taxon>
        <taxon>Eutheria</taxon>
        <taxon>Laurasiatheria</taxon>
        <taxon>Artiodactyla</taxon>
        <taxon>Tylopoda</taxon>
        <taxon>Camelidae</taxon>
        <taxon>Camelus</taxon>
    </lineage>
</organism>
<evidence type="ECO:0000313" key="3">
    <source>
        <dbReference type="RefSeq" id="XP_032334733.1"/>
    </source>
</evidence>
<dbReference type="AlphaFoldDB" id="A0A8B8SXU1"/>